<protein>
    <submittedName>
        <fullName evidence="2">Uncharacterized protein</fullName>
    </submittedName>
</protein>
<feature type="transmembrane region" description="Helical" evidence="1">
    <location>
        <begin position="12"/>
        <end position="29"/>
    </location>
</feature>
<name>A0A2S8GI14_9BACT</name>
<evidence type="ECO:0000313" key="3">
    <source>
        <dbReference type="Proteomes" id="UP000237819"/>
    </source>
</evidence>
<organism evidence="2 3">
    <name type="scientific">Blastopirellula marina</name>
    <dbReference type="NCBI Taxonomy" id="124"/>
    <lineage>
        <taxon>Bacteria</taxon>
        <taxon>Pseudomonadati</taxon>
        <taxon>Planctomycetota</taxon>
        <taxon>Planctomycetia</taxon>
        <taxon>Pirellulales</taxon>
        <taxon>Pirellulaceae</taxon>
        <taxon>Blastopirellula</taxon>
    </lineage>
</organism>
<evidence type="ECO:0000256" key="1">
    <source>
        <dbReference type="SAM" id="Phobius"/>
    </source>
</evidence>
<feature type="transmembrane region" description="Helical" evidence="1">
    <location>
        <begin position="145"/>
        <end position="164"/>
    </location>
</feature>
<proteinExistence type="predicted"/>
<dbReference type="EMBL" id="PUHZ01000021">
    <property type="protein sequence ID" value="PQO44067.1"/>
    <property type="molecule type" value="Genomic_DNA"/>
</dbReference>
<feature type="transmembrane region" description="Helical" evidence="1">
    <location>
        <begin position="41"/>
        <end position="61"/>
    </location>
</feature>
<keyword evidence="1" id="KW-0812">Transmembrane</keyword>
<reference evidence="2 3" key="1">
    <citation type="submission" date="2018-02" db="EMBL/GenBank/DDBJ databases">
        <title>Comparative genomes isolates from brazilian mangrove.</title>
        <authorList>
            <person name="Araujo J.E."/>
            <person name="Taketani R.G."/>
            <person name="Silva M.C.P."/>
            <person name="Loureco M.V."/>
            <person name="Andreote F.D."/>
        </authorList>
    </citation>
    <scope>NUCLEOTIDE SEQUENCE [LARGE SCALE GENOMIC DNA]</scope>
    <source>
        <strain evidence="2 3">Nap-Phe MGV</strain>
    </source>
</reference>
<feature type="transmembrane region" description="Helical" evidence="1">
    <location>
        <begin position="90"/>
        <end position="108"/>
    </location>
</feature>
<gene>
    <name evidence="2" type="ORF">C5Y93_21235</name>
</gene>
<keyword evidence="1" id="KW-0472">Membrane</keyword>
<sequence length="171" mass="19197">MELGEGLTRWTIRIALALLFFCCAGRQLAGEDRRWQTLERLLWPLGCGFFLTHIAAAIHFFHHDSQAEAYADIARQTQEALGAAVGEGLYVNYLMAIVWTADAAWLALAPQSYRRRSGWIEAAVLCFFLFIAFNGLVIFKSGWLRVFGIAATLVVAASAGWRAWQKTERKV</sequence>
<keyword evidence="1" id="KW-1133">Transmembrane helix</keyword>
<evidence type="ECO:0000313" key="2">
    <source>
        <dbReference type="EMBL" id="PQO44067.1"/>
    </source>
</evidence>
<comment type="caution">
    <text evidence="2">The sequence shown here is derived from an EMBL/GenBank/DDBJ whole genome shotgun (WGS) entry which is preliminary data.</text>
</comment>
<dbReference type="Proteomes" id="UP000237819">
    <property type="component" value="Unassembled WGS sequence"/>
</dbReference>
<feature type="transmembrane region" description="Helical" evidence="1">
    <location>
        <begin position="120"/>
        <end position="139"/>
    </location>
</feature>
<accession>A0A2S8GI14</accession>
<dbReference type="AlphaFoldDB" id="A0A2S8GI14"/>